<keyword evidence="1" id="KW-0472">Membrane</keyword>
<organism evidence="2 3">
    <name type="scientific">Providencia huaxiensis</name>
    <dbReference type="NCBI Taxonomy" id="2027290"/>
    <lineage>
        <taxon>Bacteria</taxon>
        <taxon>Pseudomonadati</taxon>
        <taxon>Pseudomonadota</taxon>
        <taxon>Gammaproteobacteria</taxon>
        <taxon>Enterobacterales</taxon>
        <taxon>Morganellaceae</taxon>
        <taxon>Providencia</taxon>
    </lineage>
</organism>
<dbReference type="Pfam" id="PF05437">
    <property type="entry name" value="AzlD"/>
    <property type="match status" value="1"/>
</dbReference>
<dbReference type="EMBL" id="JANAVW010000001">
    <property type="protein sequence ID" value="MDT0131871.1"/>
    <property type="molecule type" value="Genomic_DNA"/>
</dbReference>
<feature type="transmembrane region" description="Helical" evidence="1">
    <location>
        <begin position="53"/>
        <end position="82"/>
    </location>
</feature>
<sequence>MAFSTFAIRCAGYIILRNRNLSPKIQQIIEAVPGCVLLTVITPYFATSSPVNLLALVISIVATSRFSLLPVVIISVVSTAVLRGLF</sequence>
<dbReference type="Proteomes" id="UP001252207">
    <property type="component" value="Unassembled WGS sequence"/>
</dbReference>
<evidence type="ECO:0000256" key="1">
    <source>
        <dbReference type="SAM" id="Phobius"/>
    </source>
</evidence>
<protein>
    <submittedName>
        <fullName evidence="2">AzlD domain-containing protein</fullName>
    </submittedName>
</protein>
<dbReference type="InterPro" id="IPR008407">
    <property type="entry name" value="Brnchd-chn_aa_trnsp_AzlD"/>
</dbReference>
<keyword evidence="1" id="KW-0812">Transmembrane</keyword>
<proteinExistence type="predicted"/>
<reference evidence="2 3" key="1">
    <citation type="submission" date="2022-06" db="EMBL/GenBank/DDBJ databases">
        <title>Chromosome and plasmid sequencings of Enterobacteriales species co-exiting double carbapenemases.</title>
        <authorList>
            <person name="Fu Y."/>
        </authorList>
    </citation>
    <scope>NUCLEOTIDE SEQUENCE [LARGE SCALE GENOMIC DNA]</scope>
    <source>
        <strain evidence="2 3">21030615019</strain>
    </source>
</reference>
<evidence type="ECO:0000313" key="2">
    <source>
        <dbReference type="EMBL" id="MDT0131871.1"/>
    </source>
</evidence>
<name>A0ABU2IS21_9GAMM</name>
<comment type="caution">
    <text evidence="2">The sequence shown here is derived from an EMBL/GenBank/DDBJ whole genome shotgun (WGS) entry which is preliminary data.</text>
</comment>
<keyword evidence="1" id="KW-1133">Transmembrane helix</keyword>
<keyword evidence="3" id="KW-1185">Reference proteome</keyword>
<gene>
    <name evidence="2" type="ORF">NLX89_00710</name>
</gene>
<feature type="transmembrane region" description="Helical" evidence="1">
    <location>
        <begin position="28"/>
        <end position="47"/>
    </location>
</feature>
<evidence type="ECO:0000313" key="3">
    <source>
        <dbReference type="Proteomes" id="UP001252207"/>
    </source>
</evidence>
<accession>A0ABU2IS21</accession>